<protein>
    <recommendedName>
        <fullName evidence="1">Glycosyltransferase 2-like domain-containing protein</fullName>
    </recommendedName>
</protein>
<dbReference type="AlphaFoldDB" id="A0A6C0JKD7"/>
<dbReference type="InterPro" id="IPR029044">
    <property type="entry name" value="Nucleotide-diphossugar_trans"/>
</dbReference>
<dbReference type="Gene3D" id="1.25.40.10">
    <property type="entry name" value="Tetratricopeptide repeat domain"/>
    <property type="match status" value="1"/>
</dbReference>
<sequence length="683" mass="79792">MSAPTLCLNMIVKNESKIITRLLASVLPIIDCYCICDTGSTDNTVELIETFFKERNIPGKVVSEPFKNFAHNRNFALKSAVGMSDFVLLLDADMVLDIKNFKKEKLANFDSFYILQGNENFYYQNVRIIRNNGLYSYVCVTHEYVNTPPNNRHSLFEKNELFIIDIGDGGAKSDKFVRDIRLLTQGLIDEPNNERYHFYLANSYHDNGDFEKAIESYNKRIDCKGWSQEVWYSYFKMGHCYKHLGRMNDAICTWLLSIEALPERLETVYEIMHHYRNTSKNKLVGQFYKMAKDILDQKIFRDDYLFLHNDVYTHKIYYEYTIAAYYLGVKNINDELIQILNHSNDGSINNNLFQNMKFYKDILIPKHVYVLDNKMTAEINGENIEFLSSSSCLIHKNNAADGEGKYLMNIRYVNYYITESGRYINCEKNIITANKFVELDADFNVVNVKCFDIDFDGRQYIGTEDVKIFNDVGSDDTLFIGTGLHQNNFLGVVSGKYNIKSNKLIPTEITQKFNQSQCEKNWVYVDYNNSTHIIYKWHPLQICKLNEDNKSLAIVKNIEMPKIFSHARGSSCGFKYSKQMTNNNGNISITYEENEIWFLLHLVSYESPRHYYHMIAVFDENMQLLRYSAPFKFEGEPIEYSLSVVVEDDRVLMNYSTWDRTTKVGVYDKEYIESLLKYTPLKN</sequence>
<name>A0A6C0JKD7_9ZZZZ</name>
<dbReference type="Gene3D" id="3.90.550.10">
    <property type="entry name" value="Spore Coat Polysaccharide Biosynthesis Protein SpsA, Chain A"/>
    <property type="match status" value="1"/>
</dbReference>
<dbReference type="InterPro" id="IPR001173">
    <property type="entry name" value="Glyco_trans_2-like"/>
</dbReference>
<evidence type="ECO:0000313" key="2">
    <source>
        <dbReference type="EMBL" id="QHU04268.1"/>
    </source>
</evidence>
<dbReference type="PANTHER" id="PTHR43630">
    <property type="entry name" value="POLY-BETA-1,6-N-ACETYL-D-GLUCOSAMINE SYNTHASE"/>
    <property type="match status" value="1"/>
</dbReference>
<evidence type="ECO:0000259" key="1">
    <source>
        <dbReference type="Pfam" id="PF00535"/>
    </source>
</evidence>
<dbReference type="SUPFAM" id="SSF48452">
    <property type="entry name" value="TPR-like"/>
    <property type="match status" value="1"/>
</dbReference>
<dbReference type="PANTHER" id="PTHR43630:SF2">
    <property type="entry name" value="GLYCOSYLTRANSFERASE"/>
    <property type="match status" value="1"/>
</dbReference>
<reference evidence="2" key="1">
    <citation type="journal article" date="2020" name="Nature">
        <title>Giant virus diversity and host interactions through global metagenomics.</title>
        <authorList>
            <person name="Schulz F."/>
            <person name="Roux S."/>
            <person name="Paez-Espino D."/>
            <person name="Jungbluth S."/>
            <person name="Walsh D.A."/>
            <person name="Denef V.J."/>
            <person name="McMahon K.D."/>
            <person name="Konstantinidis K.T."/>
            <person name="Eloe-Fadrosh E.A."/>
            <person name="Kyrpides N.C."/>
            <person name="Woyke T."/>
        </authorList>
    </citation>
    <scope>NUCLEOTIDE SEQUENCE</scope>
    <source>
        <strain evidence="2">GVMAG-M-3300027708-39</strain>
    </source>
</reference>
<organism evidence="2">
    <name type="scientific">viral metagenome</name>
    <dbReference type="NCBI Taxonomy" id="1070528"/>
    <lineage>
        <taxon>unclassified sequences</taxon>
        <taxon>metagenomes</taxon>
        <taxon>organismal metagenomes</taxon>
    </lineage>
</organism>
<accession>A0A6C0JKD7</accession>
<dbReference type="SUPFAM" id="SSF53448">
    <property type="entry name" value="Nucleotide-diphospho-sugar transferases"/>
    <property type="match status" value="1"/>
</dbReference>
<dbReference type="EMBL" id="MN740394">
    <property type="protein sequence ID" value="QHU04268.1"/>
    <property type="molecule type" value="Genomic_DNA"/>
</dbReference>
<feature type="domain" description="Glycosyltransferase 2-like" evidence="1">
    <location>
        <begin position="10"/>
        <end position="100"/>
    </location>
</feature>
<dbReference type="InterPro" id="IPR019734">
    <property type="entry name" value="TPR_rpt"/>
</dbReference>
<dbReference type="SMART" id="SM00028">
    <property type="entry name" value="TPR"/>
    <property type="match status" value="2"/>
</dbReference>
<dbReference type="InterPro" id="IPR011990">
    <property type="entry name" value="TPR-like_helical_dom_sf"/>
</dbReference>
<dbReference type="Pfam" id="PF00535">
    <property type="entry name" value="Glycos_transf_2"/>
    <property type="match status" value="1"/>
</dbReference>
<proteinExistence type="predicted"/>